<proteinExistence type="predicted"/>
<dbReference type="InterPro" id="IPR023198">
    <property type="entry name" value="PGP-like_dom2"/>
</dbReference>
<dbReference type="InterPro" id="IPR036412">
    <property type="entry name" value="HAD-like_sf"/>
</dbReference>
<dbReference type="AlphaFoldDB" id="A0A1J5NYU1"/>
<reference evidence="5" key="1">
    <citation type="submission" date="2016-10" db="EMBL/GenBank/DDBJ databases">
        <title>Sequence of Gallionella enrichment culture.</title>
        <authorList>
            <person name="Poehlein A."/>
            <person name="Muehling M."/>
            <person name="Daniel R."/>
        </authorList>
    </citation>
    <scope>NUCLEOTIDE SEQUENCE</scope>
</reference>
<comment type="cofactor">
    <cofactor evidence="1">
        <name>Mg(2+)</name>
        <dbReference type="ChEBI" id="CHEBI:18420"/>
    </cofactor>
</comment>
<dbReference type="NCBIfam" id="TIGR01509">
    <property type="entry name" value="HAD-SF-IA-v3"/>
    <property type="match status" value="1"/>
</dbReference>
<dbReference type="SFLD" id="SFLDS00003">
    <property type="entry name" value="Haloacid_Dehalogenase"/>
    <property type="match status" value="1"/>
</dbReference>
<dbReference type="Pfam" id="PF00702">
    <property type="entry name" value="Hydrolase"/>
    <property type="match status" value="1"/>
</dbReference>
<dbReference type="CDD" id="cd07526">
    <property type="entry name" value="HAD_BPGM_like"/>
    <property type="match status" value="1"/>
</dbReference>
<gene>
    <name evidence="5" type="primary">yieH_3</name>
    <name evidence="5" type="ORF">GALL_540150</name>
</gene>
<dbReference type="EC" id="3.1.3.-" evidence="5"/>
<evidence type="ECO:0000313" key="5">
    <source>
        <dbReference type="EMBL" id="OIQ64433.1"/>
    </source>
</evidence>
<dbReference type="InterPro" id="IPR051600">
    <property type="entry name" value="Beta-PGM-like"/>
</dbReference>
<dbReference type="PANTHER" id="PTHR46193:SF10">
    <property type="entry name" value="6-PHOSPHOGLUCONATE PHOSPHATASE"/>
    <property type="match status" value="1"/>
</dbReference>
<dbReference type="Gene3D" id="3.40.50.1000">
    <property type="entry name" value="HAD superfamily/HAD-like"/>
    <property type="match status" value="1"/>
</dbReference>
<sequence length="247" mass="27006">MHIDIDAIIFDCDGTLVDSEDTALDVLHQVLLSKGGHFPKETIHRQFRGVPMAHCVAWIAGQLGQLSPQFQQELTREVRQITEQRFRQGLKALPGAEELLSRLKIPFCVATNGPREKVELTLGLAGLRPLFGQRVFSAYEVGSFKPAPGLFLCAAEALGVMPQRCAVVEDSLTGVQAGLAAGMQVFTLHPRSTMPADLAEQVCFIENLSHLDRLLHGGSQRIEPDARRMAGDDRGEPAFAADVQRDA</sequence>
<evidence type="ECO:0000256" key="2">
    <source>
        <dbReference type="ARBA" id="ARBA00022723"/>
    </source>
</evidence>
<dbReference type="Gene3D" id="1.10.150.240">
    <property type="entry name" value="Putative phosphatase, domain 2"/>
    <property type="match status" value="1"/>
</dbReference>
<organism evidence="5">
    <name type="scientific">mine drainage metagenome</name>
    <dbReference type="NCBI Taxonomy" id="410659"/>
    <lineage>
        <taxon>unclassified sequences</taxon>
        <taxon>metagenomes</taxon>
        <taxon>ecological metagenomes</taxon>
    </lineage>
</organism>
<protein>
    <submittedName>
        <fullName evidence="5">6-phosphogluconate phosphatase</fullName>
        <ecNumber evidence="5">3.1.3.-</ecNumber>
    </submittedName>
</protein>
<comment type="caution">
    <text evidence="5">The sequence shown here is derived from an EMBL/GenBank/DDBJ whole genome shotgun (WGS) entry which is preliminary data.</text>
</comment>
<dbReference type="SFLD" id="SFLDG01129">
    <property type="entry name" value="C1.5:_HAD__Beta-PGM__Phosphata"/>
    <property type="match status" value="1"/>
</dbReference>
<keyword evidence="2" id="KW-0479">Metal-binding</keyword>
<feature type="compositionally biased region" description="Basic and acidic residues" evidence="4">
    <location>
        <begin position="222"/>
        <end position="236"/>
    </location>
</feature>
<evidence type="ECO:0000256" key="1">
    <source>
        <dbReference type="ARBA" id="ARBA00001946"/>
    </source>
</evidence>
<feature type="region of interest" description="Disordered" evidence="4">
    <location>
        <begin position="222"/>
        <end position="247"/>
    </location>
</feature>
<dbReference type="PRINTS" id="PR00413">
    <property type="entry name" value="HADHALOGNASE"/>
</dbReference>
<dbReference type="SFLD" id="SFLDG01135">
    <property type="entry name" value="C1.5.6:_HAD__Beta-PGM__Phospha"/>
    <property type="match status" value="1"/>
</dbReference>
<name>A0A1J5NYU1_9ZZZZ</name>
<dbReference type="EMBL" id="MLJW01008119">
    <property type="protein sequence ID" value="OIQ64433.1"/>
    <property type="molecule type" value="Genomic_DNA"/>
</dbReference>
<keyword evidence="3" id="KW-0460">Magnesium</keyword>
<dbReference type="InterPro" id="IPR006439">
    <property type="entry name" value="HAD-SF_hydro_IA"/>
</dbReference>
<accession>A0A1J5NYU1</accession>
<dbReference type="GO" id="GO:0016787">
    <property type="term" value="F:hydrolase activity"/>
    <property type="evidence" value="ECO:0007669"/>
    <property type="project" value="UniProtKB-KW"/>
</dbReference>
<keyword evidence="5" id="KW-0378">Hydrolase</keyword>
<dbReference type="SUPFAM" id="SSF56784">
    <property type="entry name" value="HAD-like"/>
    <property type="match status" value="1"/>
</dbReference>
<evidence type="ECO:0000256" key="3">
    <source>
        <dbReference type="ARBA" id="ARBA00022842"/>
    </source>
</evidence>
<evidence type="ECO:0000256" key="4">
    <source>
        <dbReference type="SAM" id="MobiDB-lite"/>
    </source>
</evidence>
<dbReference type="PANTHER" id="PTHR46193">
    <property type="entry name" value="6-PHOSPHOGLUCONATE PHOSPHATASE"/>
    <property type="match status" value="1"/>
</dbReference>
<dbReference type="GO" id="GO:0046872">
    <property type="term" value="F:metal ion binding"/>
    <property type="evidence" value="ECO:0007669"/>
    <property type="project" value="UniProtKB-KW"/>
</dbReference>
<dbReference type="InterPro" id="IPR023214">
    <property type="entry name" value="HAD_sf"/>
</dbReference>